<feature type="domain" description="KaiC" evidence="8">
    <location>
        <begin position="10"/>
        <end position="254"/>
    </location>
</feature>
<evidence type="ECO:0000256" key="5">
    <source>
        <dbReference type="ARBA" id="ARBA00022777"/>
    </source>
</evidence>
<feature type="coiled-coil region" evidence="7">
    <location>
        <begin position="511"/>
        <end position="545"/>
    </location>
</feature>
<dbReference type="InterPro" id="IPR027417">
    <property type="entry name" value="P-loop_NTPase"/>
</dbReference>
<dbReference type="InterPro" id="IPR010624">
    <property type="entry name" value="KaiC_dom"/>
</dbReference>
<reference evidence="9 10" key="1">
    <citation type="submission" date="2015-12" db="EMBL/GenBank/DDBJ databases">
        <title>Genome sequence of Oceanibaculum pacificum MCCC 1A02656.</title>
        <authorList>
            <person name="Lu L."/>
            <person name="Lai Q."/>
            <person name="Shao Z."/>
            <person name="Qian P."/>
        </authorList>
    </citation>
    <scope>NUCLEOTIDE SEQUENCE [LARGE SCALE GENOMIC DNA]</scope>
    <source>
        <strain evidence="9 10">MCCC 1A02656</strain>
    </source>
</reference>
<dbReference type="GO" id="GO:0004674">
    <property type="term" value="F:protein serine/threonine kinase activity"/>
    <property type="evidence" value="ECO:0007669"/>
    <property type="project" value="UniProtKB-EC"/>
</dbReference>
<protein>
    <recommendedName>
        <fullName evidence="1">non-specific serine/threonine protein kinase</fullName>
        <ecNumber evidence="1">2.7.11.1</ecNumber>
    </recommendedName>
</protein>
<keyword evidence="7" id="KW-0175">Coiled coil</keyword>
<dbReference type="InterPro" id="IPR030665">
    <property type="entry name" value="KaiC"/>
</dbReference>
<dbReference type="PIRSF" id="PIRSF039117">
    <property type="entry name" value="KaiC"/>
    <property type="match status" value="1"/>
</dbReference>
<dbReference type="PROSITE" id="PS51146">
    <property type="entry name" value="KAIC"/>
    <property type="match status" value="2"/>
</dbReference>
<keyword evidence="6" id="KW-0378">Hydrolase</keyword>
<evidence type="ECO:0000256" key="1">
    <source>
        <dbReference type="ARBA" id="ARBA00012513"/>
    </source>
</evidence>
<comment type="caution">
    <text evidence="9">The sequence shown here is derived from an EMBL/GenBank/DDBJ whole genome shotgun (WGS) entry which is preliminary data.</text>
</comment>
<keyword evidence="2" id="KW-0597">Phosphoprotein</keyword>
<keyword evidence="4" id="KW-0677">Repeat</keyword>
<dbReference type="PANTHER" id="PTHR42926:SF1">
    <property type="entry name" value="CIRCADIAN CLOCK OSCILLATOR PROTEIN KAIC 1"/>
    <property type="match status" value="1"/>
</dbReference>
<accession>A0A154W1G3</accession>
<evidence type="ECO:0000259" key="8">
    <source>
        <dbReference type="PROSITE" id="PS51146"/>
    </source>
</evidence>
<dbReference type="InterPro" id="IPR051347">
    <property type="entry name" value="Circadian_clock_KaiC-rel"/>
</dbReference>
<keyword evidence="10" id="KW-1185">Reference proteome</keyword>
<dbReference type="AlphaFoldDB" id="A0A154W1G3"/>
<sequence length="578" mass="62867">MSIAAAPSISKLATGIDGFDRLSGGGVPEGRTTLLVGGPGTGKTVFALNTLANRLRDAGESGIFVTFEEDADTLIANAASFGWTLSSGGAAEGGPGIFVLDAKLNPDVAQSGDFDLNGLIGALTALKERTGARLIVLDSIDWLLAMLDSGAARRRELLRLRQWLRQEGATALLTAKTDQPLEGDAESALAYLPYMTECVVVLHHEVSRRVARRWIRLLKYRGAAHNSNASPLLIRSGGIMVIADKVDMGWPASTERVSSGIERLDTMLNGGYYRSSTVLVSGAPGTAKSTLGGAFVDAACRRGERALFYSFDEPAAQIARNLRSVNIDLGAHVDSGLLSILASRASANSMEEQFAALRDAVELHKPQAVVIDPISAIGKINEETESSAIIVQMLDYMKARGITVLATALLHPLHRDTEGTQYHISTIADTWMDVSFRIAKGERNRALTIVKSRGMAHSNQVRELVLSSRGLTLADVYASGGDVLMGTARMEHEAEDRVHEALQQAEHTHRRKELENLEQRLALQLQMLQAEISQARNERERILLEEDIRRKERSDARTHVRMMRRADDTGARETETQS</sequence>
<dbReference type="Proteomes" id="UP000076400">
    <property type="component" value="Unassembled WGS sequence"/>
</dbReference>
<evidence type="ECO:0000256" key="3">
    <source>
        <dbReference type="ARBA" id="ARBA00022679"/>
    </source>
</evidence>
<dbReference type="InterPro" id="IPR003593">
    <property type="entry name" value="AAA+_ATPase"/>
</dbReference>
<evidence type="ECO:0000256" key="2">
    <source>
        <dbReference type="ARBA" id="ARBA00022553"/>
    </source>
</evidence>
<dbReference type="GO" id="GO:0016787">
    <property type="term" value="F:hydrolase activity"/>
    <property type="evidence" value="ECO:0007669"/>
    <property type="project" value="UniProtKB-KW"/>
</dbReference>
<dbReference type="InterPro" id="IPR014774">
    <property type="entry name" value="KaiC-like_dom"/>
</dbReference>
<dbReference type="STRING" id="580166.AUP43_10255"/>
<dbReference type="GO" id="GO:0005524">
    <property type="term" value="F:ATP binding"/>
    <property type="evidence" value="ECO:0007669"/>
    <property type="project" value="InterPro"/>
</dbReference>
<evidence type="ECO:0000256" key="6">
    <source>
        <dbReference type="ARBA" id="ARBA00022801"/>
    </source>
</evidence>
<keyword evidence="3" id="KW-0808">Transferase</keyword>
<dbReference type="Gene3D" id="3.40.50.300">
    <property type="entry name" value="P-loop containing nucleotide triphosphate hydrolases"/>
    <property type="match status" value="2"/>
</dbReference>
<evidence type="ECO:0000256" key="7">
    <source>
        <dbReference type="SAM" id="Coils"/>
    </source>
</evidence>
<dbReference type="RefSeq" id="WP_067557178.1">
    <property type="nucleotide sequence ID" value="NZ_LPXN01000117.1"/>
</dbReference>
<dbReference type="EMBL" id="LPXN01000117">
    <property type="protein sequence ID" value="KZD07291.1"/>
    <property type="molecule type" value="Genomic_DNA"/>
</dbReference>
<dbReference type="SMART" id="SM00382">
    <property type="entry name" value="AAA"/>
    <property type="match status" value="2"/>
</dbReference>
<dbReference type="NCBIfam" id="NF006799">
    <property type="entry name" value="PRK09302.1"/>
    <property type="match status" value="1"/>
</dbReference>
<evidence type="ECO:0000313" key="10">
    <source>
        <dbReference type="Proteomes" id="UP000076400"/>
    </source>
</evidence>
<feature type="domain" description="KaiC" evidence="8">
    <location>
        <begin position="255"/>
        <end position="487"/>
    </location>
</feature>
<organism evidence="9 10">
    <name type="scientific">Oceanibaculum pacificum</name>
    <dbReference type="NCBI Taxonomy" id="580166"/>
    <lineage>
        <taxon>Bacteria</taxon>
        <taxon>Pseudomonadati</taxon>
        <taxon>Pseudomonadota</taxon>
        <taxon>Alphaproteobacteria</taxon>
        <taxon>Rhodospirillales</taxon>
        <taxon>Oceanibaculaceae</taxon>
        <taxon>Oceanibaculum</taxon>
    </lineage>
</organism>
<dbReference type="PANTHER" id="PTHR42926">
    <property type="match status" value="1"/>
</dbReference>
<dbReference type="SUPFAM" id="SSF52540">
    <property type="entry name" value="P-loop containing nucleoside triphosphate hydrolases"/>
    <property type="match status" value="2"/>
</dbReference>
<proteinExistence type="predicted"/>
<evidence type="ECO:0000313" key="9">
    <source>
        <dbReference type="EMBL" id="KZD07291.1"/>
    </source>
</evidence>
<keyword evidence="5" id="KW-0418">Kinase</keyword>
<dbReference type="EC" id="2.7.11.1" evidence="1"/>
<gene>
    <name evidence="9" type="ORF">AUP43_10255</name>
</gene>
<dbReference type="OrthoDB" id="9787927at2"/>
<dbReference type="Pfam" id="PF06745">
    <property type="entry name" value="ATPase"/>
    <property type="match status" value="2"/>
</dbReference>
<evidence type="ECO:0000256" key="4">
    <source>
        <dbReference type="ARBA" id="ARBA00022737"/>
    </source>
</evidence>
<name>A0A154W1G3_9PROT</name>